<dbReference type="PANTHER" id="PTHR31444">
    <property type="entry name" value="OS11G0490100 PROTEIN"/>
    <property type="match status" value="1"/>
</dbReference>
<protein>
    <submittedName>
        <fullName evidence="6">Glucuronoxylan 4-O-methyltransferase-like protein (DUF579)</fullName>
    </submittedName>
</protein>
<evidence type="ECO:0000313" key="6">
    <source>
        <dbReference type="EMBL" id="KAJ4745714.1"/>
    </source>
</evidence>
<proteinExistence type="predicted"/>
<dbReference type="EMBL" id="JAMFTS010000005">
    <property type="protein sequence ID" value="KAJ4745714.1"/>
    <property type="molecule type" value="Genomic_DNA"/>
</dbReference>
<dbReference type="AlphaFoldDB" id="A0AAV8BRW9"/>
<evidence type="ECO:0000256" key="5">
    <source>
        <dbReference type="SAM" id="Phobius"/>
    </source>
</evidence>
<comment type="caution">
    <text evidence="6">The sequence shown here is derived from an EMBL/GenBank/DDBJ whole genome shotgun (WGS) entry which is preliminary data.</text>
</comment>
<accession>A0AAV8BRW9</accession>
<evidence type="ECO:0000256" key="4">
    <source>
        <dbReference type="ARBA" id="ARBA00023136"/>
    </source>
</evidence>
<comment type="subcellular location">
    <subcellularLocation>
        <location evidence="1">Golgi apparatus membrane</location>
        <topology evidence="1">Single-pass membrane protein</topology>
    </subcellularLocation>
</comment>
<reference evidence="6" key="1">
    <citation type="submission" date="2022-08" db="EMBL/GenBank/DDBJ databases">
        <authorList>
            <person name="Marques A."/>
        </authorList>
    </citation>
    <scope>NUCLEOTIDE SEQUENCE</scope>
    <source>
        <strain evidence="6">RhyPub2mFocal</strain>
        <tissue evidence="6">Leaves</tissue>
    </source>
</reference>
<keyword evidence="3 5" id="KW-1133">Transmembrane helix</keyword>
<dbReference type="NCBIfam" id="TIGR01627">
    <property type="entry name" value="A_thal_3515"/>
    <property type="match status" value="1"/>
</dbReference>
<evidence type="ECO:0000313" key="7">
    <source>
        <dbReference type="EMBL" id="KAJ4801979.1"/>
    </source>
</evidence>
<name>A0AAV8BRW9_9POAL</name>
<dbReference type="GO" id="GO:0000139">
    <property type="term" value="C:Golgi membrane"/>
    <property type="evidence" value="ECO:0007669"/>
    <property type="project" value="UniProtKB-SubCell"/>
</dbReference>
<dbReference type="InterPro" id="IPR006514">
    <property type="entry name" value="IRX15/GXM/AGM"/>
</dbReference>
<dbReference type="Proteomes" id="UP001140206">
    <property type="component" value="Chromosome 5"/>
</dbReference>
<dbReference type="EMBL" id="JAMFTS010000002">
    <property type="protein sequence ID" value="KAJ4801979.1"/>
    <property type="molecule type" value="Genomic_DNA"/>
</dbReference>
<keyword evidence="8" id="KW-1185">Reference proteome</keyword>
<evidence type="ECO:0000313" key="8">
    <source>
        <dbReference type="Proteomes" id="UP001140206"/>
    </source>
</evidence>
<gene>
    <name evidence="7" type="ORF">LUZ62_053225</name>
    <name evidence="6" type="ORF">LUZ62_080119</name>
</gene>
<dbReference type="Proteomes" id="UP001140206">
    <property type="component" value="Chromosome 2"/>
</dbReference>
<keyword evidence="4 5" id="KW-0472">Membrane</keyword>
<dbReference type="GO" id="GO:0045492">
    <property type="term" value="P:xylan biosynthetic process"/>
    <property type="evidence" value="ECO:0007669"/>
    <property type="project" value="InterPro"/>
</dbReference>
<organism evidence="6 8">
    <name type="scientific">Rhynchospora pubera</name>
    <dbReference type="NCBI Taxonomy" id="906938"/>
    <lineage>
        <taxon>Eukaryota</taxon>
        <taxon>Viridiplantae</taxon>
        <taxon>Streptophyta</taxon>
        <taxon>Embryophyta</taxon>
        <taxon>Tracheophyta</taxon>
        <taxon>Spermatophyta</taxon>
        <taxon>Magnoliopsida</taxon>
        <taxon>Liliopsida</taxon>
        <taxon>Poales</taxon>
        <taxon>Cyperaceae</taxon>
        <taxon>Cyperoideae</taxon>
        <taxon>Rhynchosporeae</taxon>
        <taxon>Rhynchospora</taxon>
    </lineage>
</organism>
<evidence type="ECO:0000256" key="1">
    <source>
        <dbReference type="ARBA" id="ARBA00004194"/>
    </source>
</evidence>
<evidence type="ECO:0000256" key="3">
    <source>
        <dbReference type="ARBA" id="ARBA00022989"/>
    </source>
</evidence>
<dbReference type="Pfam" id="PF21729">
    <property type="entry name" value="IRX15_IRX15L_GXM"/>
    <property type="match status" value="1"/>
</dbReference>
<sequence>MKNPNITPKLILFHPFHKPAPGSSTGIFSYLASHHRLLILLFISCFTFASLLTFLYSTSTSSSTFTDSSHTTDTFTATTTTTTIAAAATTTPLPLPVVDALIHYAANTNATGRMIESDIRAVANILRRRGPCNLLVFGLSVETPLWIALNSGGRTVFLDENQYYIAYLEPRHPGLEAYDVTYTTRVRDLQELLSTARATRATDCRPIQHLLFSECRLAVNDLPNHLYDVDWDMILVDGPSGWMQTSPGRTASIFSSAVMARSRRDGGKTEVLVHDYQFGLEKTCAHEFLCEENRIEESSTESLGHFIIQSGGPRDAFCFNATDDGVNIGRLRARTRAHPLITKVRSRRWERR</sequence>
<keyword evidence="2 5" id="KW-0812">Transmembrane</keyword>
<evidence type="ECO:0000256" key="2">
    <source>
        <dbReference type="ARBA" id="ARBA00022692"/>
    </source>
</evidence>
<feature type="transmembrane region" description="Helical" evidence="5">
    <location>
        <begin position="37"/>
        <end position="56"/>
    </location>
</feature>